<dbReference type="AlphaFoldDB" id="A0A8T0HMH2"/>
<reference evidence="2" key="1">
    <citation type="submission" date="2020-06" db="EMBL/GenBank/DDBJ databases">
        <title>WGS assembly of Ceratodon purpureus strain R40.</title>
        <authorList>
            <person name="Carey S.B."/>
            <person name="Jenkins J."/>
            <person name="Shu S."/>
            <person name="Lovell J.T."/>
            <person name="Sreedasyam A."/>
            <person name="Maumus F."/>
            <person name="Tiley G.P."/>
            <person name="Fernandez-Pozo N."/>
            <person name="Barry K."/>
            <person name="Chen C."/>
            <person name="Wang M."/>
            <person name="Lipzen A."/>
            <person name="Daum C."/>
            <person name="Saski C.A."/>
            <person name="Payton A.C."/>
            <person name="Mcbreen J.C."/>
            <person name="Conrad R.E."/>
            <person name="Kollar L.M."/>
            <person name="Olsson S."/>
            <person name="Huttunen S."/>
            <person name="Landis J.B."/>
            <person name="Wickett N.J."/>
            <person name="Johnson M.G."/>
            <person name="Rensing S.A."/>
            <person name="Grimwood J."/>
            <person name="Schmutz J."/>
            <person name="Mcdaniel S.F."/>
        </authorList>
    </citation>
    <scope>NUCLEOTIDE SEQUENCE</scope>
    <source>
        <strain evidence="2">R40</strain>
    </source>
</reference>
<dbReference type="Proteomes" id="UP000822688">
    <property type="component" value="Chromosome V"/>
</dbReference>
<dbReference type="EMBL" id="CM026426">
    <property type="protein sequence ID" value="KAG0572021.1"/>
    <property type="molecule type" value="Genomic_DNA"/>
</dbReference>
<protein>
    <recommendedName>
        <fullName evidence="4">Secreted protein</fullName>
    </recommendedName>
</protein>
<sequence length="73" mass="8327">MFILEFVVLRLNFCVEVECCMWVGLHVGGVARGWGCKIANPLAVPCASCFETRSRARSFSLCQRMLRNLRKFV</sequence>
<evidence type="ECO:0008006" key="4">
    <source>
        <dbReference type="Google" id="ProtNLM"/>
    </source>
</evidence>
<organism evidence="2 3">
    <name type="scientific">Ceratodon purpureus</name>
    <name type="common">Fire moss</name>
    <name type="synonym">Dicranum purpureum</name>
    <dbReference type="NCBI Taxonomy" id="3225"/>
    <lineage>
        <taxon>Eukaryota</taxon>
        <taxon>Viridiplantae</taxon>
        <taxon>Streptophyta</taxon>
        <taxon>Embryophyta</taxon>
        <taxon>Bryophyta</taxon>
        <taxon>Bryophytina</taxon>
        <taxon>Bryopsida</taxon>
        <taxon>Dicranidae</taxon>
        <taxon>Pseudoditrichales</taxon>
        <taxon>Ditrichaceae</taxon>
        <taxon>Ceratodon</taxon>
    </lineage>
</organism>
<comment type="caution">
    <text evidence="2">The sequence shown here is derived from an EMBL/GenBank/DDBJ whole genome shotgun (WGS) entry which is preliminary data.</text>
</comment>
<evidence type="ECO:0000256" key="1">
    <source>
        <dbReference type="SAM" id="SignalP"/>
    </source>
</evidence>
<keyword evidence="3" id="KW-1185">Reference proteome</keyword>
<evidence type="ECO:0000313" key="2">
    <source>
        <dbReference type="EMBL" id="KAG0572021.1"/>
    </source>
</evidence>
<name>A0A8T0HMH2_CERPU</name>
<proteinExistence type="predicted"/>
<keyword evidence="1" id="KW-0732">Signal</keyword>
<evidence type="ECO:0000313" key="3">
    <source>
        <dbReference type="Proteomes" id="UP000822688"/>
    </source>
</evidence>
<feature type="signal peptide" evidence="1">
    <location>
        <begin position="1"/>
        <end position="19"/>
    </location>
</feature>
<accession>A0A8T0HMH2</accession>
<feature type="chain" id="PRO_5035785168" description="Secreted protein" evidence="1">
    <location>
        <begin position="20"/>
        <end position="73"/>
    </location>
</feature>
<gene>
    <name evidence="2" type="ORF">KC19_VG062500</name>
</gene>